<evidence type="ECO:0000313" key="6">
    <source>
        <dbReference type="Proteomes" id="UP000199063"/>
    </source>
</evidence>
<evidence type="ECO:0000259" key="4">
    <source>
        <dbReference type="Pfam" id="PF22725"/>
    </source>
</evidence>
<organism evidence="5 6">
    <name type="scientific">Streptomyces wuyuanensis</name>
    <dbReference type="NCBI Taxonomy" id="1196353"/>
    <lineage>
        <taxon>Bacteria</taxon>
        <taxon>Bacillati</taxon>
        <taxon>Actinomycetota</taxon>
        <taxon>Actinomycetes</taxon>
        <taxon>Kitasatosporales</taxon>
        <taxon>Streptomycetaceae</taxon>
        <taxon>Streptomyces</taxon>
    </lineage>
</organism>
<reference evidence="6" key="1">
    <citation type="submission" date="2016-10" db="EMBL/GenBank/DDBJ databases">
        <authorList>
            <person name="Varghese N."/>
            <person name="Submissions S."/>
        </authorList>
    </citation>
    <scope>NUCLEOTIDE SEQUENCE [LARGE SCALE GENOMIC DNA]</scope>
    <source>
        <strain evidence="6">CGMCC 4.7042</strain>
    </source>
</reference>
<proteinExistence type="inferred from homology"/>
<dbReference type="GeneID" id="40832456"/>
<dbReference type="STRING" id="1196353.SAMN05444921_12011"/>
<dbReference type="InterPro" id="IPR050984">
    <property type="entry name" value="Gfo/Idh/MocA_domain"/>
</dbReference>
<dbReference type="GO" id="GO:0016491">
    <property type="term" value="F:oxidoreductase activity"/>
    <property type="evidence" value="ECO:0007669"/>
    <property type="project" value="UniProtKB-KW"/>
</dbReference>
<accession>A0A1G9YZT6</accession>
<dbReference type="Pfam" id="PF22725">
    <property type="entry name" value="GFO_IDH_MocA_C3"/>
    <property type="match status" value="1"/>
</dbReference>
<dbReference type="OrthoDB" id="9815825at2"/>
<dbReference type="EMBL" id="FNHI01000020">
    <property type="protein sequence ID" value="SDN13866.1"/>
    <property type="molecule type" value="Genomic_DNA"/>
</dbReference>
<dbReference type="InterPro" id="IPR000683">
    <property type="entry name" value="Gfo/Idh/MocA-like_OxRdtase_N"/>
</dbReference>
<feature type="domain" description="Gfo/Idh/MocA-like oxidoreductase N-terminal" evidence="3">
    <location>
        <begin position="6"/>
        <end position="124"/>
    </location>
</feature>
<dbReference type="Proteomes" id="UP000199063">
    <property type="component" value="Unassembled WGS sequence"/>
</dbReference>
<evidence type="ECO:0000256" key="2">
    <source>
        <dbReference type="ARBA" id="ARBA00023002"/>
    </source>
</evidence>
<dbReference type="InterPro" id="IPR036291">
    <property type="entry name" value="NAD(P)-bd_dom_sf"/>
</dbReference>
<feature type="domain" description="GFO/IDH/MocA-like oxidoreductase" evidence="4">
    <location>
        <begin position="133"/>
        <end position="249"/>
    </location>
</feature>
<name>A0A1G9YZT6_9ACTN</name>
<comment type="similarity">
    <text evidence="1">Belongs to the Gfo/Idh/MocA family.</text>
</comment>
<dbReference type="AlphaFoldDB" id="A0A1G9YZT6"/>
<evidence type="ECO:0000313" key="5">
    <source>
        <dbReference type="EMBL" id="SDN13866.1"/>
    </source>
</evidence>
<dbReference type="Gene3D" id="3.40.50.720">
    <property type="entry name" value="NAD(P)-binding Rossmann-like Domain"/>
    <property type="match status" value="1"/>
</dbReference>
<keyword evidence="2" id="KW-0560">Oxidoreductase</keyword>
<gene>
    <name evidence="5" type="ORF">SAMN05444921_12011</name>
</gene>
<dbReference type="Pfam" id="PF01408">
    <property type="entry name" value="GFO_IDH_MocA"/>
    <property type="match status" value="1"/>
</dbReference>
<sequence length="329" mass="35384">MHDRSIRWGILATGPMAAAFTEDLRTIPGADVVAVGSRSRQAAQVFTDRFSIPRAYGDWQDLADDPDVDVVYVATPHAHHLAAATVCLEGGKAVLCEKPFALNRSQTASMIATAEDRSLFLMEGMWTFVNPLVRRARELIGDGLIGDVTSVHADFSARVPEVPGSRLRDPAAGGGALLDLGTYPVSFAHHFLGAPDHVSAWAHLNDSGVDETTAMVLGYDSGAVAVLSCSLAFGSATGAVVYGTAGRVEFPADFYNPRRFVLHRDGREPQVVEAEPQQGNGYAHQALEVMRCLREKRTESALVPLRGSLDIMSTLDKVRALVGVRYPGE</sequence>
<dbReference type="RefSeq" id="WP_093658992.1">
    <property type="nucleotide sequence ID" value="NZ_FNHI01000020.1"/>
</dbReference>
<dbReference type="InterPro" id="IPR055170">
    <property type="entry name" value="GFO_IDH_MocA-like_dom"/>
</dbReference>
<dbReference type="SUPFAM" id="SSF55347">
    <property type="entry name" value="Glyceraldehyde-3-phosphate dehydrogenase-like, C-terminal domain"/>
    <property type="match status" value="1"/>
</dbReference>
<evidence type="ECO:0000259" key="3">
    <source>
        <dbReference type="Pfam" id="PF01408"/>
    </source>
</evidence>
<keyword evidence="6" id="KW-1185">Reference proteome</keyword>
<evidence type="ECO:0000256" key="1">
    <source>
        <dbReference type="ARBA" id="ARBA00010928"/>
    </source>
</evidence>
<dbReference type="PANTHER" id="PTHR22604">
    <property type="entry name" value="OXIDOREDUCTASES"/>
    <property type="match status" value="1"/>
</dbReference>
<dbReference type="GO" id="GO:0000166">
    <property type="term" value="F:nucleotide binding"/>
    <property type="evidence" value="ECO:0007669"/>
    <property type="project" value="InterPro"/>
</dbReference>
<dbReference type="PANTHER" id="PTHR22604:SF105">
    <property type="entry name" value="TRANS-1,2-DIHYDROBENZENE-1,2-DIOL DEHYDROGENASE"/>
    <property type="match status" value="1"/>
</dbReference>
<protein>
    <submittedName>
        <fullName evidence="5">Predicted dehydrogenase</fullName>
    </submittedName>
</protein>
<dbReference type="SUPFAM" id="SSF51735">
    <property type="entry name" value="NAD(P)-binding Rossmann-fold domains"/>
    <property type="match status" value="1"/>
</dbReference>
<dbReference type="Gene3D" id="3.30.360.10">
    <property type="entry name" value="Dihydrodipicolinate Reductase, domain 2"/>
    <property type="match status" value="1"/>
</dbReference>